<dbReference type="EMBL" id="NHSD01000178">
    <property type="protein sequence ID" value="MBK5926865.1"/>
    <property type="molecule type" value="Genomic_DNA"/>
</dbReference>
<keyword evidence="2" id="KW-0347">Helicase</keyword>
<dbReference type="InterPro" id="IPR006171">
    <property type="entry name" value="TOPRIM_dom"/>
</dbReference>
<evidence type="ECO:0000259" key="1">
    <source>
        <dbReference type="SMART" id="SM00778"/>
    </source>
</evidence>
<name>A0A934WGA4_9RHOB</name>
<protein>
    <submittedName>
        <fullName evidence="2">Helicase</fullName>
    </submittedName>
</protein>
<accession>A0A934WGA4</accession>
<evidence type="ECO:0000313" key="2">
    <source>
        <dbReference type="EMBL" id="MBK5926865.1"/>
    </source>
</evidence>
<dbReference type="Proteomes" id="UP000706333">
    <property type="component" value="Unassembled WGS sequence"/>
</dbReference>
<comment type="caution">
    <text evidence="2">The sequence shown here is derived from an EMBL/GenBank/DDBJ whole genome shotgun (WGS) entry which is preliminary data.</text>
</comment>
<dbReference type="SUPFAM" id="SSF57783">
    <property type="entry name" value="Zinc beta-ribbon"/>
    <property type="match status" value="1"/>
</dbReference>
<keyword evidence="2" id="KW-0067">ATP-binding</keyword>
<reference evidence="2" key="1">
    <citation type="submission" date="2017-05" db="EMBL/GenBank/DDBJ databases">
        <authorList>
            <person name="Imhoff J.F."/>
            <person name="Rahn T."/>
            <person name="Kuenzel S."/>
            <person name="Neulinger S.C."/>
        </authorList>
    </citation>
    <scope>NUCLEOTIDE SEQUENCE</scope>
    <source>
        <strain evidence="2">LMG 28126</strain>
    </source>
</reference>
<organism evidence="2 3">
    <name type="scientific">Rhodobaculum claviforme</name>
    <dbReference type="NCBI Taxonomy" id="1549854"/>
    <lineage>
        <taxon>Bacteria</taxon>
        <taxon>Pseudomonadati</taxon>
        <taxon>Pseudomonadota</taxon>
        <taxon>Alphaproteobacteria</taxon>
        <taxon>Rhodobacterales</taxon>
        <taxon>Paracoccaceae</taxon>
        <taxon>Rhodobaculum</taxon>
    </lineage>
</organism>
<reference evidence="2" key="2">
    <citation type="journal article" date="2020" name="Microorganisms">
        <title>Osmotic Adaptation and Compatible Solute Biosynthesis of Phototrophic Bacteria as Revealed from Genome Analyses.</title>
        <authorList>
            <person name="Imhoff J.F."/>
            <person name="Rahn T."/>
            <person name="Kunzel S."/>
            <person name="Keller A."/>
            <person name="Neulinger S.C."/>
        </authorList>
    </citation>
    <scope>NUCLEOTIDE SEQUENCE</scope>
    <source>
        <strain evidence="2">LMG 28126</strain>
    </source>
</reference>
<dbReference type="Pfam" id="PF23639">
    <property type="entry name" value="DUF7146"/>
    <property type="match status" value="1"/>
</dbReference>
<sequence>MTFHRKTADVATGKWKGILLRLGMPAAALTGKHGPCPSCNVGKDRFRFDNKEGRGTWICGCGEAGDGMALAIKFTGKAFAEVAPEIDTILGNEVVGAEKPASEITEAQRKTGLREVYAQTVAVQPGDLVDAYLTARGVGDLVYHRTLRFAPALRDGEGGVRPALVSMVQGPDGANVSLHRTFLRPDGLAKAEMASPRKLMPGKLPDGACVRLCDFTGGPLGIAEGIETAKAASSLYYLPVWAALNATMLARWQPPEGCDEVVIFADNDPKFGGQAAAFTLAHRLACKGMTVNVQTPPIPGEDFADMWMNRHRPKGDSR</sequence>
<gene>
    <name evidence="2" type="ORF">CCR87_05820</name>
</gene>
<dbReference type="GO" id="GO:0008270">
    <property type="term" value="F:zinc ion binding"/>
    <property type="evidence" value="ECO:0007669"/>
    <property type="project" value="InterPro"/>
</dbReference>
<dbReference type="AlphaFoldDB" id="A0A934WGA4"/>
<dbReference type="InterPro" id="IPR013237">
    <property type="entry name" value="Phage_T7_Gp4_N"/>
</dbReference>
<dbReference type="GO" id="GO:0004386">
    <property type="term" value="F:helicase activity"/>
    <property type="evidence" value="ECO:0007669"/>
    <property type="project" value="UniProtKB-KW"/>
</dbReference>
<dbReference type="SMART" id="SM00778">
    <property type="entry name" value="Prim_Zn_Ribbon"/>
    <property type="match status" value="1"/>
</dbReference>
<keyword evidence="2" id="KW-0378">Hydrolase</keyword>
<proteinExistence type="predicted"/>
<dbReference type="RefSeq" id="WP_201156635.1">
    <property type="nucleotide sequence ID" value="NZ_NHSD01000178.1"/>
</dbReference>
<keyword evidence="2" id="KW-0547">Nucleotide-binding</keyword>
<dbReference type="CDD" id="cd01029">
    <property type="entry name" value="TOPRIM_primases"/>
    <property type="match status" value="1"/>
</dbReference>
<dbReference type="InterPro" id="IPR034154">
    <property type="entry name" value="TOPRIM_DnaG/twinkle"/>
</dbReference>
<feature type="domain" description="DNA primase/helicase Gp4 N-terminal Bacteriophage T7-like" evidence="1">
    <location>
        <begin position="31"/>
        <end position="68"/>
    </location>
</feature>
<keyword evidence="3" id="KW-1185">Reference proteome</keyword>
<dbReference type="Pfam" id="PF13362">
    <property type="entry name" value="Toprim_3"/>
    <property type="match status" value="1"/>
</dbReference>
<dbReference type="Pfam" id="PF08273">
    <property type="entry name" value="Zn_Ribbon_Prim"/>
    <property type="match status" value="1"/>
</dbReference>
<dbReference type="InterPro" id="IPR055570">
    <property type="entry name" value="DUF7146"/>
</dbReference>
<evidence type="ECO:0000313" key="3">
    <source>
        <dbReference type="Proteomes" id="UP000706333"/>
    </source>
</evidence>